<protein>
    <recommendedName>
        <fullName evidence="9">Tryptophan synthase alpha chain</fullName>
        <ecNumber evidence="9">4.2.1.20</ecNumber>
    </recommendedName>
</protein>
<dbReference type="InterPro" id="IPR018204">
    <property type="entry name" value="Trp_synthase_alpha_AS"/>
</dbReference>
<evidence type="ECO:0000256" key="1">
    <source>
        <dbReference type="ARBA" id="ARBA00003365"/>
    </source>
</evidence>
<dbReference type="AlphaFoldDB" id="A0A380C5U1"/>
<comment type="function">
    <text evidence="1 9">The alpha subunit is responsible for the aldol cleavage of indoleglycerol phosphate to indole and glyceraldehyde 3-phosphate.</text>
</comment>
<gene>
    <name evidence="9 12" type="primary">trpA</name>
    <name evidence="12" type="ORF">NCTC10738_04364</name>
    <name evidence="11" type="ORF">TUM17379_17050</name>
</gene>
<dbReference type="InterPro" id="IPR002028">
    <property type="entry name" value="Trp_synthase_suA"/>
</dbReference>
<accession>A0A380C5U1</accession>
<evidence type="ECO:0000256" key="8">
    <source>
        <dbReference type="ARBA" id="ARBA00049047"/>
    </source>
</evidence>
<comment type="similarity">
    <text evidence="9 10">Belongs to the TrpA family.</text>
</comment>
<evidence type="ECO:0000256" key="4">
    <source>
        <dbReference type="ARBA" id="ARBA00022605"/>
    </source>
</evidence>
<dbReference type="GO" id="GO:0004834">
    <property type="term" value="F:tryptophan synthase activity"/>
    <property type="evidence" value="ECO:0007669"/>
    <property type="project" value="UniProtKB-UniRule"/>
</dbReference>
<evidence type="ECO:0000313" key="12">
    <source>
        <dbReference type="EMBL" id="SUJ12090.1"/>
    </source>
</evidence>
<feature type="active site" description="Proton acceptor" evidence="9">
    <location>
        <position position="50"/>
    </location>
</feature>
<dbReference type="FunFam" id="3.20.20.70:FF:000037">
    <property type="entry name" value="Tryptophan synthase alpha chain"/>
    <property type="match status" value="1"/>
</dbReference>
<comment type="pathway">
    <text evidence="2 9">Amino-acid biosynthesis; L-tryptophan biosynthesis; L-tryptophan from chorismate: step 5/5.</text>
</comment>
<evidence type="ECO:0000256" key="9">
    <source>
        <dbReference type="HAMAP-Rule" id="MF_00131"/>
    </source>
</evidence>
<organism evidence="12 13">
    <name type="scientific">Shewanella algae</name>
    <dbReference type="NCBI Taxonomy" id="38313"/>
    <lineage>
        <taxon>Bacteria</taxon>
        <taxon>Pseudomonadati</taxon>
        <taxon>Pseudomonadota</taxon>
        <taxon>Gammaproteobacteria</taxon>
        <taxon>Alteromonadales</taxon>
        <taxon>Shewanellaceae</taxon>
        <taxon>Shewanella</taxon>
    </lineage>
</organism>
<evidence type="ECO:0000313" key="13">
    <source>
        <dbReference type="Proteomes" id="UP000254069"/>
    </source>
</evidence>
<dbReference type="Pfam" id="PF00290">
    <property type="entry name" value="Trp_syntA"/>
    <property type="match status" value="1"/>
</dbReference>
<comment type="catalytic activity">
    <reaction evidence="8 9">
        <text>(1S,2R)-1-C-(indol-3-yl)glycerol 3-phosphate + L-serine = D-glyceraldehyde 3-phosphate + L-tryptophan + H2O</text>
        <dbReference type="Rhea" id="RHEA:10532"/>
        <dbReference type="ChEBI" id="CHEBI:15377"/>
        <dbReference type="ChEBI" id="CHEBI:33384"/>
        <dbReference type="ChEBI" id="CHEBI:57912"/>
        <dbReference type="ChEBI" id="CHEBI:58866"/>
        <dbReference type="ChEBI" id="CHEBI:59776"/>
        <dbReference type="EC" id="4.2.1.20"/>
    </reaction>
</comment>
<reference evidence="11" key="2">
    <citation type="submission" date="2021-05" db="EMBL/GenBank/DDBJ databases">
        <title>Molecular characterization for Shewanella algae harboring chromosomal blaOXA-55-like strains isolated from clinical and environment sample.</title>
        <authorList>
            <person name="Ohama Y."/>
            <person name="Aoki K."/>
            <person name="Harada S."/>
            <person name="Moriya K."/>
            <person name="Ishii Y."/>
            <person name="Tateda K."/>
        </authorList>
    </citation>
    <scope>NUCLEOTIDE SEQUENCE</scope>
    <source>
        <strain evidence="11">TUM17379</strain>
    </source>
</reference>
<feature type="active site" description="Proton acceptor" evidence="9">
    <location>
        <position position="61"/>
    </location>
</feature>
<evidence type="ECO:0000256" key="7">
    <source>
        <dbReference type="ARBA" id="ARBA00023239"/>
    </source>
</evidence>
<dbReference type="NCBIfam" id="TIGR00262">
    <property type="entry name" value="trpA"/>
    <property type="match status" value="1"/>
</dbReference>
<dbReference type="Proteomes" id="UP000254069">
    <property type="component" value="Unassembled WGS sequence"/>
</dbReference>
<keyword evidence="6 9" id="KW-0057">Aromatic amino acid biosynthesis</keyword>
<evidence type="ECO:0000256" key="10">
    <source>
        <dbReference type="RuleBase" id="RU003662"/>
    </source>
</evidence>
<evidence type="ECO:0000313" key="11">
    <source>
        <dbReference type="EMBL" id="BCV44687.1"/>
    </source>
</evidence>
<dbReference type="HAMAP" id="MF_00131">
    <property type="entry name" value="Trp_synth_alpha"/>
    <property type="match status" value="1"/>
</dbReference>
<dbReference type="SUPFAM" id="SSF51366">
    <property type="entry name" value="Ribulose-phoshate binding barrel"/>
    <property type="match status" value="1"/>
</dbReference>
<dbReference type="InterPro" id="IPR013785">
    <property type="entry name" value="Aldolase_TIM"/>
</dbReference>
<evidence type="ECO:0000256" key="6">
    <source>
        <dbReference type="ARBA" id="ARBA00023141"/>
    </source>
</evidence>
<name>A0A380C5U1_9GAMM</name>
<dbReference type="EMBL" id="UGYO01000002">
    <property type="protein sequence ID" value="SUJ12090.1"/>
    <property type="molecule type" value="Genomic_DNA"/>
</dbReference>
<dbReference type="EMBL" id="AP024613">
    <property type="protein sequence ID" value="BCV44687.1"/>
    <property type="molecule type" value="Genomic_DNA"/>
</dbReference>
<dbReference type="GO" id="GO:0005829">
    <property type="term" value="C:cytosol"/>
    <property type="evidence" value="ECO:0007669"/>
    <property type="project" value="TreeGrafter"/>
</dbReference>
<proteinExistence type="inferred from homology"/>
<sequence>MSTRYQTTFARLQAEGRGAFVPFVTLGDPGPELSLQIIDTLIAHGADALELGFPFSDPLADGPVIQGANLRALAAGTTPAKCFELIAEVRSRYPELPIGLLLYANLVYANGIDNFYRRAAEAGVDSVLIADVPVEEAAPFIEAAKAHTIAPIFIAPPNADDDTLKAVSEAAEGYTYLLSRAGVTGADNKAGMPVDEVLAKLKAFDAPPPLLGFGIAEPAQVSAAIAAGAAGAISGSAVVRIIEQHQNAPDMLLSTLADFTRAMKDAS</sequence>
<evidence type="ECO:0000256" key="5">
    <source>
        <dbReference type="ARBA" id="ARBA00022822"/>
    </source>
</evidence>
<dbReference type="InterPro" id="IPR011060">
    <property type="entry name" value="RibuloseP-bd_barrel"/>
</dbReference>
<evidence type="ECO:0000256" key="2">
    <source>
        <dbReference type="ARBA" id="ARBA00004733"/>
    </source>
</evidence>
<dbReference type="CDD" id="cd04724">
    <property type="entry name" value="Tryptophan_synthase_alpha"/>
    <property type="match status" value="1"/>
</dbReference>
<dbReference type="PROSITE" id="PS00167">
    <property type="entry name" value="TRP_SYNTHASE_ALPHA"/>
    <property type="match status" value="1"/>
</dbReference>
<evidence type="ECO:0000256" key="3">
    <source>
        <dbReference type="ARBA" id="ARBA00011270"/>
    </source>
</evidence>
<reference evidence="12 13" key="1">
    <citation type="submission" date="2018-06" db="EMBL/GenBank/DDBJ databases">
        <authorList>
            <consortium name="Pathogen Informatics"/>
            <person name="Doyle S."/>
        </authorList>
    </citation>
    <scope>NUCLEOTIDE SEQUENCE [LARGE SCALE GENOMIC DNA]</scope>
    <source>
        <strain evidence="12 13">NCTC10738</strain>
    </source>
</reference>
<dbReference type="Proteomes" id="UP000825078">
    <property type="component" value="Chromosome"/>
</dbReference>
<dbReference type="UniPathway" id="UPA00035">
    <property type="reaction ID" value="UER00044"/>
</dbReference>
<keyword evidence="4 9" id="KW-0028">Amino-acid biosynthesis</keyword>
<dbReference type="Gene3D" id="3.20.20.70">
    <property type="entry name" value="Aldolase class I"/>
    <property type="match status" value="1"/>
</dbReference>
<dbReference type="PANTHER" id="PTHR43406">
    <property type="entry name" value="TRYPTOPHAN SYNTHASE, ALPHA CHAIN"/>
    <property type="match status" value="1"/>
</dbReference>
<comment type="subunit">
    <text evidence="3 9">Tetramer of two alpha and two beta chains.</text>
</comment>
<dbReference type="RefSeq" id="WP_107004629.1">
    <property type="nucleotide sequence ID" value="NZ_AP024613.1"/>
</dbReference>
<keyword evidence="13" id="KW-1185">Reference proteome</keyword>
<dbReference type="EC" id="4.2.1.20" evidence="9"/>
<keyword evidence="7 9" id="KW-0456">Lyase</keyword>
<keyword evidence="5 9" id="KW-0822">Tryptophan biosynthesis</keyword>
<dbReference type="PANTHER" id="PTHR43406:SF1">
    <property type="entry name" value="TRYPTOPHAN SYNTHASE ALPHA CHAIN, CHLOROPLASTIC"/>
    <property type="match status" value="1"/>
</dbReference>